<sequence length="210" mass="24065">MQQRSQMLLEKATSTCNSQSVDEDGVDMNKHEDEAMRRKMELEAEERKLEETLEYQRRIEDEAKQKHFAVEQDKSNSRVQVFDVFKNQTNGHVEDTSRKIKAKDDDEKRFQADMSKVVRQSIDVFHSHYEGGDPFVTCALHNIFKALNTTSLDSKSQVVSPTALRMALNNFYPQSSFISGELHVGKNGDWSQSTNSKSNCIGMWNFGVNC</sequence>
<accession>A0AA36E3U3</accession>
<keyword evidence="2" id="KW-0378">Hydrolase</keyword>
<proteinExistence type="predicted"/>
<evidence type="ECO:0000256" key="4">
    <source>
        <dbReference type="SAM" id="MobiDB-lite"/>
    </source>
</evidence>
<evidence type="ECO:0000256" key="2">
    <source>
        <dbReference type="ARBA" id="ARBA00022801"/>
    </source>
</evidence>
<dbReference type="Proteomes" id="UP001177003">
    <property type="component" value="Chromosome 4"/>
</dbReference>
<feature type="compositionally biased region" description="Polar residues" evidence="4">
    <location>
        <begin position="1"/>
        <end position="20"/>
    </location>
</feature>
<evidence type="ECO:0000256" key="3">
    <source>
        <dbReference type="SAM" id="Coils"/>
    </source>
</evidence>
<protein>
    <submittedName>
        <fullName evidence="5">Uncharacterized protein</fullName>
    </submittedName>
</protein>
<name>A0AA36E3U3_LACSI</name>
<reference evidence="5" key="1">
    <citation type="submission" date="2023-04" db="EMBL/GenBank/DDBJ databases">
        <authorList>
            <person name="Vijverberg K."/>
            <person name="Xiong W."/>
            <person name="Schranz E."/>
        </authorList>
    </citation>
    <scope>NUCLEOTIDE SEQUENCE</scope>
</reference>
<evidence type="ECO:0000256" key="1">
    <source>
        <dbReference type="ARBA" id="ARBA00022786"/>
    </source>
</evidence>
<dbReference type="GO" id="GO:0016787">
    <property type="term" value="F:hydrolase activity"/>
    <property type="evidence" value="ECO:0007669"/>
    <property type="project" value="UniProtKB-KW"/>
</dbReference>
<dbReference type="EMBL" id="OX465080">
    <property type="protein sequence ID" value="CAI9281981.1"/>
    <property type="molecule type" value="Genomic_DNA"/>
</dbReference>
<gene>
    <name evidence="5" type="ORF">LSALG_LOCUS21646</name>
</gene>
<evidence type="ECO:0000313" key="5">
    <source>
        <dbReference type="EMBL" id="CAI9281981.1"/>
    </source>
</evidence>
<keyword evidence="6" id="KW-1185">Reference proteome</keyword>
<dbReference type="PANTHER" id="PTHR22975">
    <property type="entry name" value="UBIQUITIN SPECIFIC PROTEINASE"/>
    <property type="match status" value="1"/>
</dbReference>
<keyword evidence="3" id="KW-0175">Coiled coil</keyword>
<organism evidence="5 6">
    <name type="scientific">Lactuca saligna</name>
    <name type="common">Willowleaf lettuce</name>
    <dbReference type="NCBI Taxonomy" id="75948"/>
    <lineage>
        <taxon>Eukaryota</taxon>
        <taxon>Viridiplantae</taxon>
        <taxon>Streptophyta</taxon>
        <taxon>Embryophyta</taxon>
        <taxon>Tracheophyta</taxon>
        <taxon>Spermatophyta</taxon>
        <taxon>Magnoliopsida</taxon>
        <taxon>eudicotyledons</taxon>
        <taxon>Gunneridae</taxon>
        <taxon>Pentapetalae</taxon>
        <taxon>asterids</taxon>
        <taxon>campanulids</taxon>
        <taxon>Asterales</taxon>
        <taxon>Asteraceae</taxon>
        <taxon>Cichorioideae</taxon>
        <taxon>Cichorieae</taxon>
        <taxon>Lactucinae</taxon>
        <taxon>Lactuca</taxon>
    </lineage>
</organism>
<feature type="region of interest" description="Disordered" evidence="4">
    <location>
        <begin position="1"/>
        <end position="28"/>
    </location>
</feature>
<keyword evidence="1" id="KW-0833">Ubl conjugation pathway</keyword>
<dbReference type="InterPro" id="IPR052398">
    <property type="entry name" value="Ubiquitin_hydrolase_53/54"/>
</dbReference>
<evidence type="ECO:0000313" key="6">
    <source>
        <dbReference type="Proteomes" id="UP001177003"/>
    </source>
</evidence>
<feature type="coiled-coil region" evidence="3">
    <location>
        <begin position="28"/>
        <end position="62"/>
    </location>
</feature>
<dbReference type="AlphaFoldDB" id="A0AA36E3U3"/>
<dbReference type="PANTHER" id="PTHR22975:SF9">
    <property type="entry name" value="ECHINUS SPLICE FORM 3"/>
    <property type="match status" value="1"/>
</dbReference>